<accession>A0A379YC58</accession>
<evidence type="ECO:0000256" key="1">
    <source>
        <dbReference type="SAM" id="Phobius"/>
    </source>
</evidence>
<dbReference type="EMBL" id="UGYN01000002">
    <property type="protein sequence ID" value="SUI43298.1"/>
    <property type="molecule type" value="Genomic_DNA"/>
</dbReference>
<dbReference type="RefSeq" id="WP_115182689.1">
    <property type="nucleotide sequence ID" value="NZ_CAMKUF010000001.1"/>
</dbReference>
<dbReference type="Pfam" id="PF18142">
    <property type="entry name" value="SLATT_fungal"/>
    <property type="match status" value="1"/>
</dbReference>
<dbReference type="NCBIfam" id="NF033632">
    <property type="entry name" value="SLATT_4"/>
    <property type="match status" value="1"/>
</dbReference>
<feature type="transmembrane region" description="Helical" evidence="1">
    <location>
        <begin position="37"/>
        <end position="56"/>
    </location>
</feature>
<reference evidence="3 4" key="1">
    <citation type="submission" date="2018-06" db="EMBL/GenBank/DDBJ databases">
        <authorList>
            <consortium name="Pathogen Informatics"/>
            <person name="Doyle S."/>
        </authorList>
    </citation>
    <scope>NUCLEOTIDE SEQUENCE [LARGE SCALE GENOMIC DNA]</scope>
    <source>
        <strain evidence="3 4">NCTC11544</strain>
    </source>
</reference>
<dbReference type="InterPro" id="IPR041622">
    <property type="entry name" value="SLATT_fungi"/>
</dbReference>
<keyword evidence="1" id="KW-0812">Transmembrane</keyword>
<name>A0A379YC58_9GAMM</name>
<feature type="domain" description="SMODS and SLOG-associating 2TM effector" evidence="2">
    <location>
        <begin position="25"/>
        <end position="131"/>
    </location>
</feature>
<organism evidence="3 4">
    <name type="scientific">Serratia quinivorans</name>
    <dbReference type="NCBI Taxonomy" id="137545"/>
    <lineage>
        <taxon>Bacteria</taxon>
        <taxon>Pseudomonadati</taxon>
        <taxon>Pseudomonadota</taxon>
        <taxon>Gammaproteobacteria</taxon>
        <taxon>Enterobacterales</taxon>
        <taxon>Yersiniaceae</taxon>
        <taxon>Serratia</taxon>
    </lineage>
</organism>
<gene>
    <name evidence="3" type="ORF">NCTC11544_00158</name>
</gene>
<keyword evidence="1" id="KW-1133">Transmembrane helix</keyword>
<proteinExistence type="predicted"/>
<keyword evidence="1" id="KW-0472">Membrane</keyword>
<protein>
    <recommendedName>
        <fullName evidence="2">SMODS and SLOG-associating 2TM effector domain-containing protein</fullName>
    </recommendedName>
</protein>
<evidence type="ECO:0000313" key="4">
    <source>
        <dbReference type="Proteomes" id="UP000255529"/>
    </source>
</evidence>
<dbReference type="AlphaFoldDB" id="A0A379YC58"/>
<evidence type="ECO:0000313" key="3">
    <source>
        <dbReference type="EMBL" id="SUI43298.1"/>
    </source>
</evidence>
<dbReference type="Proteomes" id="UP000255529">
    <property type="component" value="Unassembled WGS sequence"/>
</dbReference>
<sequence>MNSQLIEKIKNECLRIEEDALYSSKSHYNASVPWDKCNLIVGVAIAILAAITGLSAVKDMTIVTIVISIILTILTAINTALNPSKKASQFKSAAGEYNNLKNNVRIFREIELHETNLPEKELKEKIQIFSDYRNQLNITSPTIPRWAYEKTQSDFKNGFVIYDIDKENK</sequence>
<feature type="transmembrane region" description="Helical" evidence="1">
    <location>
        <begin position="62"/>
        <end position="81"/>
    </location>
</feature>
<evidence type="ECO:0000259" key="2">
    <source>
        <dbReference type="Pfam" id="PF18142"/>
    </source>
</evidence>